<keyword evidence="3" id="KW-1185">Reference proteome</keyword>
<protein>
    <submittedName>
        <fullName evidence="2">Uncharacterized protein</fullName>
    </submittedName>
</protein>
<name>A9GV70_SORC5</name>
<evidence type="ECO:0000313" key="3">
    <source>
        <dbReference type="Proteomes" id="UP000002139"/>
    </source>
</evidence>
<accession>A9GV70</accession>
<dbReference type="EMBL" id="AM746676">
    <property type="protein sequence ID" value="CAN90716.1"/>
    <property type="molecule type" value="Genomic_DNA"/>
</dbReference>
<organism evidence="2 3">
    <name type="scientific">Sorangium cellulosum (strain So ce56)</name>
    <name type="common">Polyangium cellulosum (strain So ce56)</name>
    <dbReference type="NCBI Taxonomy" id="448385"/>
    <lineage>
        <taxon>Bacteria</taxon>
        <taxon>Pseudomonadati</taxon>
        <taxon>Myxococcota</taxon>
        <taxon>Polyangia</taxon>
        <taxon>Polyangiales</taxon>
        <taxon>Polyangiaceae</taxon>
        <taxon>Sorangium</taxon>
    </lineage>
</organism>
<feature type="compositionally biased region" description="Low complexity" evidence="1">
    <location>
        <begin position="194"/>
        <end position="209"/>
    </location>
</feature>
<dbReference type="AlphaFoldDB" id="A9GV70"/>
<dbReference type="STRING" id="448385.sce0559"/>
<dbReference type="Proteomes" id="UP000002139">
    <property type="component" value="Chromosome"/>
</dbReference>
<feature type="region of interest" description="Disordered" evidence="1">
    <location>
        <begin position="1"/>
        <end position="49"/>
    </location>
</feature>
<gene>
    <name evidence="2" type="ordered locus">sce0559</name>
</gene>
<dbReference type="KEGG" id="scl:sce0559"/>
<feature type="region of interest" description="Disordered" evidence="1">
    <location>
        <begin position="167"/>
        <end position="224"/>
    </location>
</feature>
<evidence type="ECO:0000256" key="1">
    <source>
        <dbReference type="SAM" id="MobiDB-lite"/>
    </source>
</evidence>
<proteinExistence type="predicted"/>
<sequence>MTCQRTRRADAARSSAELCRDDTTRSPSGDAGPRRSQINARAPRGGYPRVVPMRRRRAFPVVFGAMLAASGTATAQTEPFLSVTRGAGAEICPDAARLIERVEQLRGRPETGASGSYVVEFTRDTDGFRASIRSGSGARELRDRSRSCAGLEQATAVTLALLLDSDAREPSAQASEAEARDTPPPAPPAPAPSPSVSAERPLVARPAPAGAGGGEREASTSGRGATRLTMAVGAAGLFGVVRPFAPALSAELGIGGTRFRAAIGALWLVPQTLELGPGELRETMLGGAVRACFAAAGAGVLRFDVCSGVHAGRLKAAASGFTRNDAVEKTWLAVPIELSLASLAGPLGFEVGAAALVPLRRNDFSVDGVGVAYRSPPVGALVSLRGVGSWVP</sequence>
<reference evidence="2 3" key="1">
    <citation type="journal article" date="2007" name="Nat. Biotechnol.">
        <title>Complete genome sequence of the myxobacterium Sorangium cellulosum.</title>
        <authorList>
            <person name="Schneiker S."/>
            <person name="Perlova O."/>
            <person name="Kaiser O."/>
            <person name="Gerth K."/>
            <person name="Alici A."/>
            <person name="Altmeyer M.O."/>
            <person name="Bartels D."/>
            <person name="Bekel T."/>
            <person name="Beyer S."/>
            <person name="Bode E."/>
            <person name="Bode H.B."/>
            <person name="Bolten C.J."/>
            <person name="Choudhuri J.V."/>
            <person name="Doss S."/>
            <person name="Elnakady Y.A."/>
            <person name="Frank B."/>
            <person name="Gaigalat L."/>
            <person name="Goesmann A."/>
            <person name="Groeger C."/>
            <person name="Gross F."/>
            <person name="Jelsbak L."/>
            <person name="Jelsbak L."/>
            <person name="Kalinowski J."/>
            <person name="Kegler C."/>
            <person name="Knauber T."/>
            <person name="Konietzny S."/>
            <person name="Kopp M."/>
            <person name="Krause L."/>
            <person name="Krug D."/>
            <person name="Linke B."/>
            <person name="Mahmud T."/>
            <person name="Martinez-Arias R."/>
            <person name="McHardy A.C."/>
            <person name="Merai M."/>
            <person name="Meyer F."/>
            <person name="Mormann S."/>
            <person name="Munoz-Dorado J."/>
            <person name="Perez J."/>
            <person name="Pradella S."/>
            <person name="Rachid S."/>
            <person name="Raddatz G."/>
            <person name="Rosenau F."/>
            <person name="Rueckert C."/>
            <person name="Sasse F."/>
            <person name="Scharfe M."/>
            <person name="Schuster S.C."/>
            <person name="Suen G."/>
            <person name="Treuner-Lange A."/>
            <person name="Velicer G.J."/>
            <person name="Vorholter F.-J."/>
            <person name="Weissman K.J."/>
            <person name="Welch R.D."/>
            <person name="Wenzel S.C."/>
            <person name="Whitworth D.E."/>
            <person name="Wilhelm S."/>
            <person name="Wittmann C."/>
            <person name="Bloecker H."/>
            <person name="Puehler A."/>
            <person name="Mueller R."/>
        </authorList>
    </citation>
    <scope>NUCLEOTIDE SEQUENCE [LARGE SCALE GENOMIC DNA]</scope>
    <source>
        <strain evidence="3">So ce56</strain>
    </source>
</reference>
<dbReference type="HOGENOM" id="CLU_703780_0_0_7"/>
<feature type="compositionally biased region" description="Pro residues" evidence="1">
    <location>
        <begin position="182"/>
        <end position="193"/>
    </location>
</feature>
<evidence type="ECO:0000313" key="2">
    <source>
        <dbReference type="EMBL" id="CAN90716.1"/>
    </source>
</evidence>